<evidence type="ECO:0000313" key="6">
    <source>
        <dbReference type="EMBL" id="GHA19348.1"/>
    </source>
</evidence>
<keyword evidence="7" id="KW-1185">Reference proteome</keyword>
<accession>A0A918S358</accession>
<dbReference type="InterPro" id="IPR056823">
    <property type="entry name" value="TEN-like_YD-shell"/>
</dbReference>
<keyword evidence="1" id="KW-0677">Repeat</keyword>
<dbReference type="EMBL" id="BMXA01000007">
    <property type="protein sequence ID" value="GHA19348.1"/>
    <property type="molecule type" value="Genomic_DNA"/>
</dbReference>
<feature type="domain" description="DUF6531" evidence="4">
    <location>
        <begin position="15"/>
        <end position="80"/>
    </location>
</feature>
<evidence type="ECO:0000259" key="3">
    <source>
        <dbReference type="Pfam" id="PF03527"/>
    </source>
</evidence>
<dbReference type="RefSeq" id="WP_189402670.1">
    <property type="nucleotide sequence ID" value="NZ_BMXA01000007.1"/>
</dbReference>
<feature type="compositionally biased region" description="Polar residues" evidence="2">
    <location>
        <begin position="10"/>
        <end position="22"/>
    </location>
</feature>
<dbReference type="Gene3D" id="2.180.10.10">
    <property type="entry name" value="RHS repeat-associated core"/>
    <property type="match status" value="3"/>
</dbReference>
<dbReference type="InterPro" id="IPR006530">
    <property type="entry name" value="YD"/>
</dbReference>
<dbReference type="NCBIfam" id="TIGR01643">
    <property type="entry name" value="YD_repeat_2x"/>
    <property type="match status" value="3"/>
</dbReference>
<dbReference type="InterPro" id="IPR022385">
    <property type="entry name" value="Rhs_assc_core"/>
</dbReference>
<dbReference type="NCBIfam" id="TIGR03696">
    <property type="entry name" value="Rhs_assc_core"/>
    <property type="match status" value="1"/>
</dbReference>
<evidence type="ECO:0000256" key="2">
    <source>
        <dbReference type="SAM" id="MobiDB-lite"/>
    </source>
</evidence>
<dbReference type="Proteomes" id="UP000614811">
    <property type="component" value="Unassembled WGS sequence"/>
</dbReference>
<dbReference type="Pfam" id="PF20148">
    <property type="entry name" value="DUF6531"/>
    <property type="match status" value="1"/>
</dbReference>
<organism evidence="6 7">
    <name type="scientific">Arenicella chitinivorans</name>
    <dbReference type="NCBI Taxonomy" id="1329800"/>
    <lineage>
        <taxon>Bacteria</taxon>
        <taxon>Pseudomonadati</taxon>
        <taxon>Pseudomonadota</taxon>
        <taxon>Gammaproteobacteria</taxon>
        <taxon>Arenicellales</taxon>
        <taxon>Arenicellaceae</taxon>
        <taxon>Arenicella</taxon>
    </lineage>
</organism>
<dbReference type="InterPro" id="IPR031325">
    <property type="entry name" value="RHS_repeat"/>
</dbReference>
<evidence type="ECO:0000259" key="4">
    <source>
        <dbReference type="Pfam" id="PF20148"/>
    </source>
</evidence>
<evidence type="ECO:0000256" key="1">
    <source>
        <dbReference type="ARBA" id="ARBA00022737"/>
    </source>
</evidence>
<dbReference type="Pfam" id="PF25023">
    <property type="entry name" value="TEN_YD-shell"/>
    <property type="match status" value="2"/>
</dbReference>
<feature type="domain" description="Teneurin-like YD-shell" evidence="5">
    <location>
        <begin position="880"/>
        <end position="987"/>
    </location>
</feature>
<protein>
    <submittedName>
        <fullName evidence="6">Type IV secretion protein Rhs</fullName>
    </submittedName>
</protein>
<name>A0A918S358_9GAMM</name>
<evidence type="ECO:0000259" key="5">
    <source>
        <dbReference type="Pfam" id="PF25023"/>
    </source>
</evidence>
<comment type="caution">
    <text evidence="6">The sequence shown here is derived from an EMBL/GenBank/DDBJ whole genome shotgun (WGS) entry which is preliminary data.</text>
</comment>
<evidence type="ECO:0000313" key="7">
    <source>
        <dbReference type="Proteomes" id="UP000614811"/>
    </source>
</evidence>
<sequence>MDNGDKTHGSCGTTGNPCNPASGNKFESEVDLARGSLGFTRYYNSTNLVDLGMGKGWRHTYLKRLALNGTSLSVISESGRGELWTENGGVWQGDADSKVALVENASGFQLTRPNGNVENYDTFGRLASTLSTQGEQTSYQYGIGGYLSQVTDHDGNSLSFEYVGGMLSAVSDGDDATYRYEYDANRNLTAVIFPDETPGNDADNPRKIYHYEDTNFPNHLTGITDENGDRFGTYSYAVDGKVISSEHSVTSNLVGQERIDLTYQAGGTLVTDAAGTNVLWTFQDVLGASKITAKTNQTDNKGITQVWDSNGNLTSRTDAENRVTTYGYNATNQKTSMTEAYGTPQARTTTYEYVSADIDLVTKVITPSVYGSNFKEVVTSYDTNLNVTAVTTNGYDLQGNPVTRATTFQHDTYGKVTQIDGPRTDVSDITTLEYYNCTTGAECGQLKKVTNALGHETTYDLYDAAARLKQMTDANGVVTTYDYHPRGWVLSVTQTPPSNGQDAPSPRVTTYEYDFVGQLKKTTMPNGVETYYDYDAAHDLREVRDNYGNKITYTYDAKGNRETEQYFDPSGTLERTTTTAYDMRNFVSSINSGGSITQMVNDAVGNTVTLTDPNVNPDTTHNFDPLNRLTSTIDALTNSSGYDYDVADQLTQVVASNGATTDYEYDDLGNLVTEVSPDRGTITYTHDAAGNVLSVTDARSITKTYAYDALNRLVSVTYPDTTESVSFAYDACAAGTGRLCTRTDQSGSYTYGYDAYGNVTHESRTELGVTYTTSYTYDANNLLQGIVYPDGREVEYHRDAAGRVTRLATKVGATAWADVFDVQTYRADGLITGRTYANGLVSTRGYDLQGRLESIDIGTLVQRTYQYDANGNLTDRSPGNVVYGYDVLDRITSEDNLDLLSWTYDANGNRLSEDENSQLSLLTYHTNTNRLQTVATTVYNLDAAGNTTDDGIRTYTYNDAGRMETISQSGQLVATYTYNALGQRTRKVLASTQATTLYHYDLAGYLIGESDETGQFSAGYIHSDGQPIAVYKHADALSSQPGDGDGDGSGESPVDPPEEEEPGTTPPAYAPTDALEGLYYIHTDHLLTPRWVSDENAQLIWTWDSSAFGNTAPNDDVDLDGVALTLNMRFPGQYYDAESGLFYNWNRYYDAGLGRYVTSDPIGIGGGANTYGYVGGNPLAYFDPLGLEIVGSWKKYPTPFNISLTISNFTLNVNLFDTQLVNVGFSASANLHFVIGCRDTCSGKLWELDSGNRGIATSGNVDIPPPSIGFPCALIKEPRAKAACKLSKAKKYSEWARKSDELAKSRAFQIARRNFDVIADGIAAAIDPNNWCRTMPRP</sequence>
<reference evidence="6" key="2">
    <citation type="submission" date="2020-09" db="EMBL/GenBank/DDBJ databases">
        <authorList>
            <person name="Sun Q."/>
            <person name="Kim S."/>
        </authorList>
    </citation>
    <scope>NUCLEOTIDE SEQUENCE</scope>
    <source>
        <strain evidence="6">KCTC 12711</strain>
    </source>
</reference>
<feature type="domain" description="RHS protein conserved region" evidence="3">
    <location>
        <begin position="1079"/>
        <end position="1113"/>
    </location>
</feature>
<dbReference type="Pfam" id="PF05593">
    <property type="entry name" value="RHS_repeat"/>
    <property type="match status" value="4"/>
</dbReference>
<dbReference type="InterPro" id="IPR045351">
    <property type="entry name" value="DUF6531"/>
</dbReference>
<feature type="domain" description="Teneurin-like YD-shell" evidence="5">
    <location>
        <begin position="403"/>
        <end position="614"/>
    </location>
</feature>
<feature type="region of interest" description="Disordered" evidence="2">
    <location>
        <begin position="1"/>
        <end position="24"/>
    </location>
</feature>
<gene>
    <name evidence="6" type="primary">rhsD</name>
    <name evidence="6" type="ORF">GCM10008090_31480</name>
</gene>
<dbReference type="InterPro" id="IPR001826">
    <property type="entry name" value="RHS"/>
</dbReference>
<proteinExistence type="predicted"/>
<dbReference type="PANTHER" id="PTHR32305:SF15">
    <property type="entry name" value="PROTEIN RHSA-RELATED"/>
    <property type="match status" value="1"/>
</dbReference>
<reference evidence="6" key="1">
    <citation type="journal article" date="2014" name="Int. J. Syst. Evol. Microbiol.">
        <title>Complete genome sequence of Corynebacterium casei LMG S-19264T (=DSM 44701T), isolated from a smear-ripened cheese.</title>
        <authorList>
            <consortium name="US DOE Joint Genome Institute (JGI-PGF)"/>
            <person name="Walter F."/>
            <person name="Albersmeier A."/>
            <person name="Kalinowski J."/>
            <person name="Ruckert C."/>
        </authorList>
    </citation>
    <scope>NUCLEOTIDE SEQUENCE</scope>
    <source>
        <strain evidence="6">KCTC 12711</strain>
    </source>
</reference>
<dbReference type="PANTHER" id="PTHR32305">
    <property type="match status" value="1"/>
</dbReference>
<dbReference type="Pfam" id="PF03527">
    <property type="entry name" value="RHS"/>
    <property type="match status" value="1"/>
</dbReference>
<dbReference type="InterPro" id="IPR050708">
    <property type="entry name" value="T6SS_VgrG/RHS"/>
</dbReference>
<feature type="region of interest" description="Disordered" evidence="2">
    <location>
        <begin position="1036"/>
        <end position="1069"/>
    </location>
</feature>